<proteinExistence type="predicted"/>
<name>A0A2I1FUY7_9GLOM</name>
<keyword evidence="3" id="KW-1185">Reference proteome</keyword>
<accession>A0A2I1FUY7</accession>
<evidence type="ECO:0000256" key="1">
    <source>
        <dbReference type="SAM" id="Phobius"/>
    </source>
</evidence>
<feature type="transmembrane region" description="Helical" evidence="1">
    <location>
        <begin position="46"/>
        <end position="63"/>
    </location>
</feature>
<dbReference type="Proteomes" id="UP000234323">
    <property type="component" value="Unassembled WGS sequence"/>
</dbReference>
<evidence type="ECO:0000313" key="2">
    <source>
        <dbReference type="EMBL" id="PKY38205.1"/>
    </source>
</evidence>
<sequence length="75" mass="9078">MALDKSSGYTEENNFLNEAYPVRYSKYLNKIIYFIFNVTNNNLIEIYLISLRLIVNFLFIIKVEKVIWKKMRLSY</sequence>
<dbReference type="EMBL" id="LLXI01000020">
    <property type="protein sequence ID" value="PKY38205.1"/>
    <property type="molecule type" value="Genomic_DNA"/>
</dbReference>
<keyword evidence="1" id="KW-0812">Transmembrane</keyword>
<reference evidence="2 3" key="1">
    <citation type="submission" date="2015-10" db="EMBL/GenBank/DDBJ databases">
        <title>Genome analyses suggest a sexual origin of heterokaryosis in a supposedly ancient asexual fungus.</title>
        <authorList>
            <person name="Ropars J."/>
            <person name="Sedzielewska K."/>
            <person name="Noel J."/>
            <person name="Charron P."/>
            <person name="Farinelli L."/>
            <person name="Marton T."/>
            <person name="Kruger M."/>
            <person name="Pelin A."/>
            <person name="Brachmann A."/>
            <person name="Corradi N."/>
        </authorList>
    </citation>
    <scope>NUCLEOTIDE SEQUENCE [LARGE SCALE GENOMIC DNA]</scope>
    <source>
        <strain evidence="2 3">A4</strain>
    </source>
</reference>
<organism evidence="2 3">
    <name type="scientific">Rhizophagus irregularis</name>
    <dbReference type="NCBI Taxonomy" id="588596"/>
    <lineage>
        <taxon>Eukaryota</taxon>
        <taxon>Fungi</taxon>
        <taxon>Fungi incertae sedis</taxon>
        <taxon>Mucoromycota</taxon>
        <taxon>Glomeromycotina</taxon>
        <taxon>Glomeromycetes</taxon>
        <taxon>Glomerales</taxon>
        <taxon>Glomeraceae</taxon>
        <taxon>Rhizophagus</taxon>
    </lineage>
</organism>
<dbReference type="AlphaFoldDB" id="A0A2I1FUY7"/>
<keyword evidence="1" id="KW-1133">Transmembrane helix</keyword>
<evidence type="ECO:0000313" key="3">
    <source>
        <dbReference type="Proteomes" id="UP000234323"/>
    </source>
</evidence>
<gene>
    <name evidence="2" type="ORF">RhiirA4_87988</name>
</gene>
<protein>
    <submittedName>
        <fullName evidence="2">Uncharacterized protein</fullName>
    </submittedName>
</protein>
<comment type="caution">
    <text evidence="2">The sequence shown here is derived from an EMBL/GenBank/DDBJ whole genome shotgun (WGS) entry which is preliminary data.</text>
</comment>
<keyword evidence="1" id="KW-0472">Membrane</keyword>